<evidence type="ECO:0000313" key="1">
    <source>
        <dbReference type="EMBL" id="MBA5804024.1"/>
    </source>
</evidence>
<gene>
    <name evidence="1" type="ORF">HX902_20540</name>
</gene>
<proteinExistence type="predicted"/>
<dbReference type="EMBL" id="JACGBJ010000011">
    <property type="protein sequence ID" value="MBA5804024.1"/>
    <property type="molecule type" value="Genomic_DNA"/>
</dbReference>
<evidence type="ECO:0000313" key="2">
    <source>
        <dbReference type="Proteomes" id="UP000539787"/>
    </source>
</evidence>
<accession>A0ABR6ABI5</accession>
<name>A0ABR6ABI5_9HYPH</name>
<sequence length="305" mass="33479">MALDYFRTWWLNNAFPEEPMAAFLIASLLVVSVFPQNVSTVNGQVTAQVKTIRIAQTNPLGESQPFSVPVRIVEQPETKTDADRLREETADARDAKDLAIQEGLKDLAQETLRLSYAQIILAALGTIRLFYSLFLARRSTAAAISALELTRQMARDQLRPYVLVDTSRVSFDQTGGASVIITFRNGGQTPAVAMVTVANMKVDDPNYPTPFPPISFEDPSLKSKFSLLPESMREKQVGPIAAGPARALASGEVIMYIWGEVRYSDIFGRSHYSRFHLVGGGPYGFDEGMALIVHGVGNVEGEYSA</sequence>
<keyword evidence="2" id="KW-1185">Reference proteome</keyword>
<dbReference type="RefSeq" id="WP_182210039.1">
    <property type="nucleotide sequence ID" value="NZ_JACGBJ010000011.1"/>
</dbReference>
<organism evidence="1 2">
    <name type="scientific">Rhizobium changzhiense</name>
    <dbReference type="NCBI Taxonomy" id="2692317"/>
    <lineage>
        <taxon>Bacteria</taxon>
        <taxon>Pseudomonadati</taxon>
        <taxon>Pseudomonadota</taxon>
        <taxon>Alphaproteobacteria</taxon>
        <taxon>Hyphomicrobiales</taxon>
        <taxon>Rhizobiaceae</taxon>
        <taxon>Rhizobium/Agrobacterium group</taxon>
        <taxon>Rhizobium</taxon>
    </lineage>
</organism>
<comment type="caution">
    <text evidence="1">The sequence shown here is derived from an EMBL/GenBank/DDBJ whole genome shotgun (WGS) entry which is preliminary data.</text>
</comment>
<reference evidence="1 2" key="1">
    <citation type="submission" date="2020-07" db="EMBL/GenBank/DDBJ databases">
        <authorList>
            <person name="Sun Q."/>
        </authorList>
    </citation>
    <scope>NUCLEOTIDE SEQUENCE [LARGE SCALE GENOMIC DNA]</scope>
    <source>
        <strain evidence="1 2">WYCCWR 11317</strain>
    </source>
</reference>
<dbReference type="Proteomes" id="UP000539787">
    <property type="component" value="Unassembled WGS sequence"/>
</dbReference>
<protein>
    <submittedName>
        <fullName evidence="1">Uncharacterized protein</fullName>
    </submittedName>
</protein>